<evidence type="ECO:0000313" key="4">
    <source>
        <dbReference type="Proteomes" id="UP000023430"/>
    </source>
</evidence>
<reference evidence="3 4" key="1">
    <citation type="submission" date="2014-01" db="EMBL/GenBank/DDBJ databases">
        <title>Roseivivax isoporae LMG 25204 Genome Sequencing.</title>
        <authorList>
            <person name="Lai Q."/>
            <person name="Li G."/>
            <person name="Shao Z."/>
        </authorList>
    </citation>
    <scope>NUCLEOTIDE SEQUENCE [LARGE SCALE GENOMIC DNA]</scope>
    <source>
        <strain evidence="3 4">LMG 25204</strain>
    </source>
</reference>
<keyword evidence="2" id="KW-0472">Membrane</keyword>
<dbReference type="Proteomes" id="UP000023430">
    <property type="component" value="Unassembled WGS sequence"/>
</dbReference>
<dbReference type="RefSeq" id="WP_043766351.1">
    <property type="nucleotide sequence ID" value="NZ_JAME01000003.1"/>
</dbReference>
<feature type="region of interest" description="Disordered" evidence="1">
    <location>
        <begin position="57"/>
        <end position="98"/>
    </location>
</feature>
<proteinExistence type="predicted"/>
<evidence type="ECO:0000256" key="1">
    <source>
        <dbReference type="SAM" id="MobiDB-lite"/>
    </source>
</evidence>
<keyword evidence="4" id="KW-1185">Reference proteome</keyword>
<dbReference type="EMBL" id="JAME01000003">
    <property type="protein sequence ID" value="ETX30550.1"/>
    <property type="molecule type" value="Genomic_DNA"/>
</dbReference>
<organism evidence="3 4">
    <name type="scientific">Roseivivax isoporae LMG 25204</name>
    <dbReference type="NCBI Taxonomy" id="1449351"/>
    <lineage>
        <taxon>Bacteria</taxon>
        <taxon>Pseudomonadati</taxon>
        <taxon>Pseudomonadota</taxon>
        <taxon>Alphaproteobacteria</taxon>
        <taxon>Rhodobacterales</taxon>
        <taxon>Roseobacteraceae</taxon>
        <taxon>Roseivivax</taxon>
    </lineage>
</organism>
<evidence type="ECO:0000256" key="2">
    <source>
        <dbReference type="SAM" id="Phobius"/>
    </source>
</evidence>
<gene>
    <name evidence="3" type="ORF">RISW2_12850</name>
</gene>
<keyword evidence="2" id="KW-0812">Transmembrane</keyword>
<evidence type="ECO:0000313" key="3">
    <source>
        <dbReference type="EMBL" id="ETX30550.1"/>
    </source>
</evidence>
<feature type="region of interest" description="Disordered" evidence="1">
    <location>
        <begin position="1"/>
        <end position="28"/>
    </location>
</feature>
<feature type="compositionally biased region" description="Low complexity" evidence="1">
    <location>
        <begin position="69"/>
        <end position="98"/>
    </location>
</feature>
<name>X7FCN3_9RHOB</name>
<sequence>MAYSDRNQSTDPYVQPMGADPSMRAPASTGSALAGLGVVLALILAVIFGTSMLGGSDDAATGETVPAVESGAPASDAADAPLAPAGEAPTAGTAAPAE</sequence>
<dbReference type="eggNOG" id="ENOG5032FTU">
    <property type="taxonomic scope" value="Bacteria"/>
</dbReference>
<dbReference type="AlphaFoldDB" id="X7FCN3"/>
<protein>
    <submittedName>
        <fullName evidence="3">Uncharacterized protein</fullName>
    </submittedName>
</protein>
<comment type="caution">
    <text evidence="3">The sequence shown here is derived from an EMBL/GenBank/DDBJ whole genome shotgun (WGS) entry which is preliminary data.</text>
</comment>
<accession>X7FCN3</accession>
<feature type="transmembrane region" description="Helical" evidence="2">
    <location>
        <begin position="27"/>
        <end position="48"/>
    </location>
</feature>
<feature type="compositionally biased region" description="Polar residues" evidence="1">
    <location>
        <begin position="1"/>
        <end position="12"/>
    </location>
</feature>
<keyword evidence="2" id="KW-1133">Transmembrane helix</keyword>